<comment type="caution">
    <text evidence="1">The sequence shown here is derived from an EMBL/GenBank/DDBJ whole genome shotgun (WGS) entry which is preliminary data.</text>
</comment>
<keyword evidence="2" id="KW-1185">Reference proteome</keyword>
<evidence type="ECO:0000313" key="1">
    <source>
        <dbReference type="EMBL" id="KAG6374519.1"/>
    </source>
</evidence>
<organism evidence="1 2">
    <name type="scientific">Boletus reticuloceps</name>
    <dbReference type="NCBI Taxonomy" id="495285"/>
    <lineage>
        <taxon>Eukaryota</taxon>
        <taxon>Fungi</taxon>
        <taxon>Dikarya</taxon>
        <taxon>Basidiomycota</taxon>
        <taxon>Agaricomycotina</taxon>
        <taxon>Agaricomycetes</taxon>
        <taxon>Agaricomycetidae</taxon>
        <taxon>Boletales</taxon>
        <taxon>Boletineae</taxon>
        <taxon>Boletaceae</taxon>
        <taxon>Boletoideae</taxon>
        <taxon>Boletus</taxon>
    </lineage>
</organism>
<sequence length="324" mass="36191">MTSYANERHDTAYALPLLRTSPRHQPYAFADPVLTVRLFPIHSVLDITQGQNIVAYLNGLYGKESLHWKHVGPLAQLFAPGDPVYLTDASSEELCLRSALQKGSGVLAWQDLPPSSVFRKTASFCVSFYLRAEVPFCAWDFARFLLFYIRSYSPSVETRQRAIAHLGYSLRPDAIYGVLLCGTSLRSAFETVSLMAVHDSHSKVVCGVPVTTWPPDTTHMMLEYRVMVALRFASYYWTREAVCTRCCVILNSSPDLLFTAGIASHIDYHSRNPSHIKFHCSHISTINCVINIDVVHHSICIASTAATSIDLDHRADLNSSFNMG</sequence>
<dbReference type="Proteomes" id="UP000683000">
    <property type="component" value="Unassembled WGS sequence"/>
</dbReference>
<protein>
    <submittedName>
        <fullName evidence="1">Uncharacterized protein</fullName>
    </submittedName>
</protein>
<gene>
    <name evidence="1" type="ORF">JVT61DRAFT_4566</name>
</gene>
<accession>A0A8I2YMD3</accession>
<name>A0A8I2YMD3_9AGAM</name>
<dbReference type="AlphaFoldDB" id="A0A8I2YMD3"/>
<evidence type="ECO:0000313" key="2">
    <source>
        <dbReference type="Proteomes" id="UP000683000"/>
    </source>
</evidence>
<dbReference type="EMBL" id="JAGFBS010000018">
    <property type="protein sequence ID" value="KAG6374519.1"/>
    <property type="molecule type" value="Genomic_DNA"/>
</dbReference>
<proteinExistence type="predicted"/>
<reference evidence="1" key="1">
    <citation type="submission" date="2021-03" db="EMBL/GenBank/DDBJ databases">
        <title>Evolutionary innovations through gain and loss of genes in the ectomycorrhizal Boletales.</title>
        <authorList>
            <person name="Wu G."/>
            <person name="Miyauchi S."/>
            <person name="Morin E."/>
            <person name="Yang Z.-L."/>
            <person name="Xu J."/>
            <person name="Martin F.M."/>
        </authorList>
    </citation>
    <scope>NUCLEOTIDE SEQUENCE</scope>
    <source>
        <strain evidence="1">BR01</strain>
    </source>
</reference>